<evidence type="ECO:0000313" key="2">
    <source>
        <dbReference type="EMBL" id="PQO34449.1"/>
    </source>
</evidence>
<accession>A0A2S8FQJ6</accession>
<sequence>MRIGMFLVAAFFVSMVLPCVTAQAGIDETLSAIAKETALKTLKDKDFEFENGGFKGNLSAVKPEEELEIEVKDFSLADDSIKAKVKVKGVFLLDGEYETGGVSTMLEATMFVTIEPKFKTQLIERDGQFFVKSEVEDLSFKVKVNELKPASISGGKGTITTLLNAAYAAKKKEILKQVNKNLPEKKLEF</sequence>
<proteinExistence type="predicted"/>
<name>A0A2S8FQJ6_9BACT</name>
<gene>
    <name evidence="2" type="ORF">C5Y83_13090</name>
</gene>
<evidence type="ECO:0000256" key="1">
    <source>
        <dbReference type="SAM" id="SignalP"/>
    </source>
</evidence>
<feature type="signal peptide" evidence="1">
    <location>
        <begin position="1"/>
        <end position="24"/>
    </location>
</feature>
<dbReference type="AlphaFoldDB" id="A0A2S8FQJ6"/>
<evidence type="ECO:0000313" key="3">
    <source>
        <dbReference type="Proteomes" id="UP000238322"/>
    </source>
</evidence>
<dbReference type="Proteomes" id="UP000238322">
    <property type="component" value="Unassembled WGS sequence"/>
</dbReference>
<feature type="chain" id="PRO_5015468540" evidence="1">
    <location>
        <begin position="25"/>
        <end position="189"/>
    </location>
</feature>
<reference evidence="2 3" key="1">
    <citation type="submission" date="2018-02" db="EMBL/GenBank/DDBJ databases">
        <title>Comparative genomes isolates from brazilian mangrove.</title>
        <authorList>
            <person name="Araujo J.E."/>
            <person name="Taketani R.G."/>
            <person name="Silva M.C.P."/>
            <person name="Loureco M.V."/>
            <person name="Andreote F.D."/>
        </authorList>
    </citation>
    <scope>NUCLEOTIDE SEQUENCE [LARGE SCALE GENOMIC DNA]</scope>
    <source>
        <strain evidence="2 3">Hex-1 MGV</strain>
    </source>
</reference>
<comment type="caution">
    <text evidence="2">The sequence shown here is derived from an EMBL/GenBank/DDBJ whole genome shotgun (WGS) entry which is preliminary data.</text>
</comment>
<dbReference type="EMBL" id="PUHY01000010">
    <property type="protein sequence ID" value="PQO34449.1"/>
    <property type="molecule type" value="Genomic_DNA"/>
</dbReference>
<organism evidence="2 3">
    <name type="scientific">Blastopirellula marina</name>
    <dbReference type="NCBI Taxonomy" id="124"/>
    <lineage>
        <taxon>Bacteria</taxon>
        <taxon>Pseudomonadati</taxon>
        <taxon>Planctomycetota</taxon>
        <taxon>Planctomycetia</taxon>
        <taxon>Pirellulales</taxon>
        <taxon>Pirellulaceae</taxon>
        <taxon>Blastopirellula</taxon>
    </lineage>
</organism>
<keyword evidence="1" id="KW-0732">Signal</keyword>
<protein>
    <submittedName>
        <fullName evidence="2">Uncharacterized protein</fullName>
    </submittedName>
</protein>
<dbReference type="RefSeq" id="WP_105330180.1">
    <property type="nucleotide sequence ID" value="NZ_PUHY01000010.1"/>
</dbReference>